<keyword evidence="2" id="KW-1185">Reference proteome</keyword>
<protein>
    <submittedName>
        <fullName evidence="1">Uncharacterized protein</fullName>
    </submittedName>
</protein>
<evidence type="ECO:0000313" key="1">
    <source>
        <dbReference type="EMBL" id="KAH7930914.1"/>
    </source>
</evidence>
<gene>
    <name evidence="1" type="ORF">BV22DRAFT_999529</name>
</gene>
<reference evidence="1" key="1">
    <citation type="journal article" date="2021" name="New Phytol.">
        <title>Evolutionary innovations through gain and loss of genes in the ectomycorrhizal Boletales.</title>
        <authorList>
            <person name="Wu G."/>
            <person name="Miyauchi S."/>
            <person name="Morin E."/>
            <person name="Kuo A."/>
            <person name="Drula E."/>
            <person name="Varga T."/>
            <person name="Kohler A."/>
            <person name="Feng B."/>
            <person name="Cao Y."/>
            <person name="Lipzen A."/>
            <person name="Daum C."/>
            <person name="Hundley H."/>
            <person name="Pangilinan J."/>
            <person name="Johnson J."/>
            <person name="Barry K."/>
            <person name="LaButti K."/>
            <person name="Ng V."/>
            <person name="Ahrendt S."/>
            <person name="Min B."/>
            <person name="Choi I.G."/>
            <person name="Park H."/>
            <person name="Plett J.M."/>
            <person name="Magnuson J."/>
            <person name="Spatafora J.W."/>
            <person name="Nagy L.G."/>
            <person name="Henrissat B."/>
            <person name="Grigoriev I.V."/>
            <person name="Yang Z.L."/>
            <person name="Xu J."/>
            <person name="Martin F.M."/>
        </authorList>
    </citation>
    <scope>NUCLEOTIDE SEQUENCE</scope>
    <source>
        <strain evidence="1">KUC20120723A-06</strain>
    </source>
</reference>
<accession>A0ACB8BZ19</accession>
<proteinExistence type="predicted"/>
<organism evidence="1 2">
    <name type="scientific">Leucogyrophana mollusca</name>
    <dbReference type="NCBI Taxonomy" id="85980"/>
    <lineage>
        <taxon>Eukaryota</taxon>
        <taxon>Fungi</taxon>
        <taxon>Dikarya</taxon>
        <taxon>Basidiomycota</taxon>
        <taxon>Agaricomycotina</taxon>
        <taxon>Agaricomycetes</taxon>
        <taxon>Agaricomycetidae</taxon>
        <taxon>Boletales</taxon>
        <taxon>Boletales incertae sedis</taxon>
        <taxon>Leucogyrophana</taxon>
    </lineage>
</organism>
<evidence type="ECO:0000313" key="2">
    <source>
        <dbReference type="Proteomes" id="UP000790709"/>
    </source>
</evidence>
<comment type="caution">
    <text evidence="1">The sequence shown here is derived from an EMBL/GenBank/DDBJ whole genome shotgun (WGS) entry which is preliminary data.</text>
</comment>
<name>A0ACB8BZ19_9AGAM</name>
<dbReference type="Proteomes" id="UP000790709">
    <property type="component" value="Unassembled WGS sequence"/>
</dbReference>
<dbReference type="EMBL" id="MU266328">
    <property type="protein sequence ID" value="KAH7930914.1"/>
    <property type="molecule type" value="Genomic_DNA"/>
</dbReference>
<sequence>MFSAIYGERPVFADLSPELRDVHDWKVGSLRALDYHLDSASIAYNSLSGLLAVGTGAGTICIYGGAGVELQLRLPEPLRVKFIQFALSTIKLVCVDERDQLHVWDLATPGHPRLVKSASFGQSINAITLSPSHTHAFVALHSGEIKTYDLICLKKSPYALPNLWSLREQERALGGEDSFVSTPGPQVLVEVTAHPRDLNLMLVAYGGGIILADLAQQNITRAYELIIPAGAPGGGGYSCRDLLTHRRPLVTTLAVHPAGHYFAAGYSDGCIAFWAIEDDDQPLLVRTITDMDVNVVDGTMLERFLPSDSKSDKVPDSPNREPIYRLAWCGFPNSADPRGGETALVILGGSRVGEDPGVNVELLPAFALSETPSSTDTQSSLHPSVRKAMRSSVTSSNTALYAATEVVRDFLLIPRHNPHFSGSWDPLALLLIMEGPGDTRAIEVRQFPPPALASLMPRAEEPGSEVRSKNPREVVDISPDLTTILEDLKLDSDPAIGEVPSGLWSGTAGVIHAQAVTIPRNSYESLVEGPAQREFGLPLRAGSAWVDDTMRSDAKLAKYQPRRILITSHRDLTVRFQDISPHLLISSSSSPLQCHFPRPLPALTLNVGELLTNPVFNDTPSRCSTNPEIQSVHLATESLECVVTLKTGELLLYRLDAGPQGESHGDALGKGITLLHNIRNQNGYRYHPYILLTQGKASLTSCAISDVGFLAVAYSDASLLVVDLRGPSVLQPEHDGKETKRHSLSLHLSRHHNIDTFSSLTWAVSGIGSDPRLGVRLIATRASGPTKVYKMTRVPGSSSWNIDKDSVSTETLADTLPSGSFVIDSHSGDSLVANKTRFAASLQPTSSQTGHCIWVTASTRGARCVVDITGERIGKADWSSRKYTVERAQIIEKNGSHALVAFTDKDEALVYSLPHLEHLHTLVLPPISDVPISVDETGDFIGLKRHFASGIVNQITLATLFNTRRVYDLPQVDLAGTCLGIPPHPQPVSVGPASVLGSWIRFGKSTMTGEQLDAILAGPDRPIQEQASKAPLPTKDVKKATTGGLMETVESTQNSLYERLTSALSERGQALGDLNERLDSLEQGSKDMVAQAKRLAAEQGAKRWFEF</sequence>